<name>A0A0F9U4V4_9ZZZZ</name>
<dbReference type="GO" id="GO:0006043">
    <property type="term" value="P:glucosamine catabolic process"/>
    <property type="evidence" value="ECO:0007669"/>
    <property type="project" value="TreeGrafter"/>
</dbReference>
<dbReference type="InterPro" id="IPR004547">
    <property type="entry name" value="Glucosamine6P_isomerase"/>
</dbReference>
<dbReference type="EMBL" id="LAZR01000850">
    <property type="protein sequence ID" value="KKN56301.1"/>
    <property type="molecule type" value="Genomic_DNA"/>
</dbReference>
<gene>
    <name evidence="1" type="ORF">LCGC14_0573850</name>
</gene>
<reference evidence="1" key="1">
    <citation type="journal article" date="2015" name="Nature">
        <title>Complex archaea that bridge the gap between prokaryotes and eukaryotes.</title>
        <authorList>
            <person name="Spang A."/>
            <person name="Saw J.H."/>
            <person name="Jorgensen S.L."/>
            <person name="Zaremba-Niedzwiedzka K."/>
            <person name="Martijn J."/>
            <person name="Lind A.E."/>
            <person name="van Eijk R."/>
            <person name="Schleper C."/>
            <person name="Guy L."/>
            <person name="Ettema T.J."/>
        </authorList>
    </citation>
    <scope>NUCLEOTIDE SEQUENCE</scope>
</reference>
<dbReference type="AlphaFoldDB" id="A0A0F9U4V4"/>
<dbReference type="GO" id="GO:0004342">
    <property type="term" value="F:glucosamine-6-phosphate deaminase activity"/>
    <property type="evidence" value="ECO:0007669"/>
    <property type="project" value="InterPro"/>
</dbReference>
<dbReference type="GO" id="GO:0006046">
    <property type="term" value="P:N-acetylglucosamine catabolic process"/>
    <property type="evidence" value="ECO:0007669"/>
    <property type="project" value="TreeGrafter"/>
</dbReference>
<comment type="caution">
    <text evidence="1">The sequence shown here is derived from an EMBL/GenBank/DDBJ whole genome shotgun (WGS) entry which is preliminary data.</text>
</comment>
<evidence type="ECO:0000313" key="1">
    <source>
        <dbReference type="EMBL" id="KKN56301.1"/>
    </source>
</evidence>
<dbReference type="PANTHER" id="PTHR11280:SF5">
    <property type="entry name" value="GLUCOSAMINE-6-PHOSPHATE ISOMERASE"/>
    <property type="match status" value="1"/>
</dbReference>
<sequence length="283" mass="31967">MELNEMLAIPPAELAEHTTIPITVLGDLDRFYEHVARHMADTVLANNQADRPTSFILPVGPTGQYPKFTEIVNAERIDCRNVTTFNMDEYMDWQGRLIPESHPMSFKRIMKEILASRIDEDLRIAPERMFFPDPRCPEKMDEALDTYGPVDACYAGVGYHGHVAFNEGIVSRWYKVPEDEFLNARTHIVALADDTFVINSVREAGGNCQMIPPFAVTVGMKDIMASKHVEGVFYCGQWQQTSFRRTLFQEPTVEYPGTFLKTHPSFAVSIDAVTAASPDARPF</sequence>
<dbReference type="GO" id="GO:0042802">
    <property type="term" value="F:identical protein binding"/>
    <property type="evidence" value="ECO:0007669"/>
    <property type="project" value="TreeGrafter"/>
</dbReference>
<organism evidence="1">
    <name type="scientific">marine sediment metagenome</name>
    <dbReference type="NCBI Taxonomy" id="412755"/>
    <lineage>
        <taxon>unclassified sequences</taxon>
        <taxon>metagenomes</taxon>
        <taxon>ecological metagenomes</taxon>
    </lineage>
</organism>
<accession>A0A0F9U4V4</accession>
<dbReference type="InterPro" id="IPR037171">
    <property type="entry name" value="NagB/RpiA_transferase-like"/>
</dbReference>
<dbReference type="GO" id="GO:0005737">
    <property type="term" value="C:cytoplasm"/>
    <property type="evidence" value="ECO:0007669"/>
    <property type="project" value="TreeGrafter"/>
</dbReference>
<evidence type="ECO:0008006" key="2">
    <source>
        <dbReference type="Google" id="ProtNLM"/>
    </source>
</evidence>
<dbReference type="SUPFAM" id="SSF100950">
    <property type="entry name" value="NagB/RpiA/CoA transferase-like"/>
    <property type="match status" value="1"/>
</dbReference>
<dbReference type="GO" id="GO:0019262">
    <property type="term" value="P:N-acetylneuraminate catabolic process"/>
    <property type="evidence" value="ECO:0007669"/>
    <property type="project" value="TreeGrafter"/>
</dbReference>
<dbReference type="PANTHER" id="PTHR11280">
    <property type="entry name" value="GLUCOSAMINE-6-PHOSPHATE ISOMERASE"/>
    <property type="match status" value="1"/>
</dbReference>
<protein>
    <recommendedName>
        <fullName evidence="2">Glucosamine/galactosamine-6-phosphate isomerase domain-containing protein</fullName>
    </recommendedName>
</protein>
<dbReference type="Gene3D" id="3.40.50.1360">
    <property type="match status" value="1"/>
</dbReference>
<proteinExistence type="predicted"/>